<evidence type="ECO:0000313" key="1">
    <source>
        <dbReference type="EMBL" id="KAK4443750.1"/>
    </source>
</evidence>
<gene>
    <name evidence="1" type="ORF">QBC34DRAFT_198949</name>
</gene>
<proteinExistence type="predicted"/>
<comment type="caution">
    <text evidence="1">The sequence shown here is derived from an EMBL/GenBank/DDBJ whole genome shotgun (WGS) entry which is preliminary data.</text>
</comment>
<evidence type="ECO:0000313" key="2">
    <source>
        <dbReference type="Proteomes" id="UP001321760"/>
    </source>
</evidence>
<accession>A0AAV9G941</accession>
<dbReference type="AlphaFoldDB" id="A0AAV9G941"/>
<sequence>MVAERNSGEAARGVACDYFILRTISDQVESRSDHYNLCLVSRLFHLAFTPGLFRHLTLDPSLEEVYQNITDRPYNNLVYVRSIHAWTRYNSGSIAKVLRRSIGLSTTPWRTNSFTKILRRATMLKTLIITTTERVGDQAVEAGPNHRKCCEVLLALPIPTLSRLELRRILPLPIPTPLSNPFPGLTALCITRTPFEAHGQGTWSSRVVDLLLRTPNLNALALSLKDTLGTINEQPSFMVMCTIYKERGGIPLNLSVLAVNCEERQGSAAWRNRGDWASVLGGLANLSQLQVLRLGSYTEDFNQPTSGPCYLTQLTAEVAPQLKLIVVPKYTREIHKWVTNLSLELQSRLGITYEESIKWNEPTIGDFLWGLYPPFQTSGFKTLRLQLDDEQDRGRMSLIIGALREAAGPHLECLQLRLSAKVDPPYCHAANFLWLKWTTEELVMLEELYVDEGNGLNEKLRRMFIESEEVKAHKRLRYVVFGRDAYRILRGKDSEYRGFEQLWEEESHPSRTWVKMARRYVGEFPLWCSRTEM</sequence>
<keyword evidence="2" id="KW-1185">Reference proteome</keyword>
<evidence type="ECO:0008006" key="3">
    <source>
        <dbReference type="Google" id="ProtNLM"/>
    </source>
</evidence>
<reference evidence="1" key="2">
    <citation type="submission" date="2023-05" db="EMBL/GenBank/DDBJ databases">
        <authorList>
            <consortium name="Lawrence Berkeley National Laboratory"/>
            <person name="Steindorff A."/>
            <person name="Hensen N."/>
            <person name="Bonometti L."/>
            <person name="Westerberg I."/>
            <person name="Brannstrom I.O."/>
            <person name="Guillou S."/>
            <person name="Cros-Aarteil S."/>
            <person name="Calhoun S."/>
            <person name="Haridas S."/>
            <person name="Kuo A."/>
            <person name="Mondo S."/>
            <person name="Pangilinan J."/>
            <person name="Riley R."/>
            <person name="Labutti K."/>
            <person name="Andreopoulos B."/>
            <person name="Lipzen A."/>
            <person name="Chen C."/>
            <person name="Yanf M."/>
            <person name="Daum C."/>
            <person name="Ng V."/>
            <person name="Clum A."/>
            <person name="Ohm R."/>
            <person name="Martin F."/>
            <person name="Silar P."/>
            <person name="Natvig D."/>
            <person name="Lalanne C."/>
            <person name="Gautier V."/>
            <person name="Ament-Velasquez S.L."/>
            <person name="Kruys A."/>
            <person name="Hutchinson M.I."/>
            <person name="Powell A.J."/>
            <person name="Barry K."/>
            <person name="Miller A.N."/>
            <person name="Grigoriev I.V."/>
            <person name="Debuchy R."/>
            <person name="Gladieux P."/>
            <person name="Thoren M.H."/>
            <person name="Johannesson H."/>
        </authorList>
    </citation>
    <scope>NUCLEOTIDE SEQUENCE</scope>
    <source>
        <strain evidence="1">PSN243</strain>
    </source>
</reference>
<dbReference type="EMBL" id="MU865987">
    <property type="protein sequence ID" value="KAK4443750.1"/>
    <property type="molecule type" value="Genomic_DNA"/>
</dbReference>
<protein>
    <recommendedName>
        <fullName evidence="3">F-box domain-containing protein</fullName>
    </recommendedName>
</protein>
<name>A0AAV9G941_9PEZI</name>
<reference evidence="1" key="1">
    <citation type="journal article" date="2023" name="Mol. Phylogenet. Evol.">
        <title>Genome-scale phylogeny and comparative genomics of the fungal order Sordariales.</title>
        <authorList>
            <person name="Hensen N."/>
            <person name="Bonometti L."/>
            <person name="Westerberg I."/>
            <person name="Brannstrom I.O."/>
            <person name="Guillou S."/>
            <person name="Cros-Aarteil S."/>
            <person name="Calhoun S."/>
            <person name="Haridas S."/>
            <person name="Kuo A."/>
            <person name="Mondo S."/>
            <person name="Pangilinan J."/>
            <person name="Riley R."/>
            <person name="LaButti K."/>
            <person name="Andreopoulos B."/>
            <person name="Lipzen A."/>
            <person name="Chen C."/>
            <person name="Yan M."/>
            <person name="Daum C."/>
            <person name="Ng V."/>
            <person name="Clum A."/>
            <person name="Steindorff A."/>
            <person name="Ohm R.A."/>
            <person name="Martin F."/>
            <person name="Silar P."/>
            <person name="Natvig D.O."/>
            <person name="Lalanne C."/>
            <person name="Gautier V."/>
            <person name="Ament-Velasquez S.L."/>
            <person name="Kruys A."/>
            <person name="Hutchinson M.I."/>
            <person name="Powell A.J."/>
            <person name="Barry K."/>
            <person name="Miller A.N."/>
            <person name="Grigoriev I.V."/>
            <person name="Debuchy R."/>
            <person name="Gladieux P."/>
            <person name="Hiltunen Thoren M."/>
            <person name="Johannesson H."/>
        </authorList>
    </citation>
    <scope>NUCLEOTIDE SEQUENCE</scope>
    <source>
        <strain evidence="1">PSN243</strain>
    </source>
</reference>
<dbReference type="Proteomes" id="UP001321760">
    <property type="component" value="Unassembled WGS sequence"/>
</dbReference>
<organism evidence="1 2">
    <name type="scientific">Podospora aff. communis PSN243</name>
    <dbReference type="NCBI Taxonomy" id="3040156"/>
    <lineage>
        <taxon>Eukaryota</taxon>
        <taxon>Fungi</taxon>
        <taxon>Dikarya</taxon>
        <taxon>Ascomycota</taxon>
        <taxon>Pezizomycotina</taxon>
        <taxon>Sordariomycetes</taxon>
        <taxon>Sordariomycetidae</taxon>
        <taxon>Sordariales</taxon>
        <taxon>Podosporaceae</taxon>
        <taxon>Podospora</taxon>
    </lineage>
</organism>